<protein>
    <recommendedName>
        <fullName evidence="4">Glucosyl transferase GtrII</fullName>
    </recommendedName>
</protein>
<dbReference type="Proteomes" id="UP000291121">
    <property type="component" value="Chromosome"/>
</dbReference>
<accession>A0A4P6GA67</accession>
<proteinExistence type="predicted"/>
<dbReference type="EMBL" id="CP024767">
    <property type="protein sequence ID" value="QAY87758.1"/>
    <property type="molecule type" value="Genomic_DNA"/>
</dbReference>
<evidence type="ECO:0008006" key="4">
    <source>
        <dbReference type="Google" id="ProtNLM"/>
    </source>
</evidence>
<evidence type="ECO:0000313" key="3">
    <source>
        <dbReference type="Proteomes" id="UP000291121"/>
    </source>
</evidence>
<keyword evidence="1" id="KW-0812">Transmembrane</keyword>
<feature type="transmembrane region" description="Helical" evidence="1">
    <location>
        <begin position="365"/>
        <end position="383"/>
    </location>
</feature>
<feature type="transmembrane region" description="Helical" evidence="1">
    <location>
        <begin position="121"/>
        <end position="142"/>
    </location>
</feature>
<feature type="transmembrane region" description="Helical" evidence="1">
    <location>
        <begin position="93"/>
        <end position="115"/>
    </location>
</feature>
<reference evidence="2 3" key="1">
    <citation type="submission" date="2017-11" db="EMBL/GenBank/DDBJ databases">
        <title>Genome sequence of Pseudomonas arsenicoxydans ACM1.</title>
        <authorList>
            <person name="Nascimento F.X."/>
        </authorList>
    </citation>
    <scope>NUCLEOTIDE SEQUENCE [LARGE SCALE GENOMIC DNA]</scope>
    <source>
        <strain evidence="2 3">ACM1</strain>
    </source>
</reference>
<gene>
    <name evidence="2" type="ORF">CUN61_29080</name>
</gene>
<feature type="transmembrane region" description="Helical" evidence="1">
    <location>
        <begin position="308"/>
        <end position="330"/>
    </location>
</feature>
<sequence length="532" mass="60315">MFFLALKRASETISGSLALKIFFVVLAYLSYSIPMIYAYFESVNFIYVNAWDEETYLSYQGALGSLAVPGYWASGAIVYTLQVVGLSGGEINIIFDCLLTPITFFLLVFILRGLNVEYGRALIYATVILFSPILFNFGNPLVSHLAREYKVLGYGWEYYQSVLRTPEPQLSYFFVVLAVAGYLKTRKMLCLFVLLPLLYFYVGISYAYFLVCVFILLSSRFFNKCLNFWRISIACIVSYLVISFGFMIFDFLFLSKDPFIAATPDAYIKSHAPMLPVSGIVTFCLLLLQLALASRYAIKDNKHVHAQFFIVLSLFLICNIHVVSGVMLSYKNYIDYSSSLVAGVGIVVFLDFLRCHAIKGERFVFFVVVSLILYLTFKAYGFSFSKVEYKYFRGLQFNSVEEYKAVSNDPMSIVIQDSDLSAKLPYSVSKMAVPLFSYQYNFPLVANGCRAVLERMEAVAHSLQNGSPSNPVLNFDYFDASIKAFSGQKYVPLELQKDFPANEICKKIPMNGSIKVLSNQFKDDGWIKIKLF</sequence>
<keyword evidence="1" id="KW-1133">Transmembrane helix</keyword>
<feature type="transmembrane region" description="Helical" evidence="1">
    <location>
        <begin position="336"/>
        <end position="353"/>
    </location>
</feature>
<evidence type="ECO:0000256" key="1">
    <source>
        <dbReference type="SAM" id="Phobius"/>
    </source>
</evidence>
<feature type="transmembrane region" description="Helical" evidence="1">
    <location>
        <begin position="21"/>
        <end position="40"/>
    </location>
</feature>
<feature type="transmembrane region" description="Helical" evidence="1">
    <location>
        <begin position="229"/>
        <end position="254"/>
    </location>
</feature>
<feature type="transmembrane region" description="Helical" evidence="1">
    <location>
        <begin position="197"/>
        <end position="217"/>
    </location>
</feature>
<keyword evidence="3" id="KW-1185">Reference proteome</keyword>
<dbReference type="AlphaFoldDB" id="A0A4P6GA67"/>
<dbReference type="RefSeq" id="WP_208669601.1">
    <property type="nucleotide sequence ID" value="NZ_CP024767.1"/>
</dbReference>
<keyword evidence="1" id="KW-0472">Membrane</keyword>
<evidence type="ECO:0000313" key="2">
    <source>
        <dbReference type="EMBL" id="QAY87758.1"/>
    </source>
</evidence>
<name>A0A4P6GA67_9PSED</name>
<organism evidence="2 3">
    <name type="scientific">Pseudomonas arsenicoxydans</name>
    <dbReference type="NCBI Taxonomy" id="702115"/>
    <lineage>
        <taxon>Bacteria</taxon>
        <taxon>Pseudomonadati</taxon>
        <taxon>Pseudomonadota</taxon>
        <taxon>Gammaproteobacteria</taxon>
        <taxon>Pseudomonadales</taxon>
        <taxon>Pseudomonadaceae</taxon>
        <taxon>Pseudomonas</taxon>
    </lineage>
</organism>
<feature type="transmembrane region" description="Helical" evidence="1">
    <location>
        <begin position="274"/>
        <end position="296"/>
    </location>
</feature>